<reference evidence="2 3" key="1">
    <citation type="submission" date="2019-11" db="EMBL/GenBank/DDBJ databases">
        <authorList>
            <person name="Cheng Q."/>
            <person name="Yang Z."/>
        </authorList>
    </citation>
    <scope>NUCLEOTIDE SEQUENCE [LARGE SCALE GENOMIC DNA]</scope>
    <source>
        <strain evidence="2 3">HX-22-1</strain>
    </source>
</reference>
<proteinExistence type="predicted"/>
<gene>
    <name evidence="2" type="ORF">GJJ64_00415</name>
</gene>
<sequence length="136" mass="16108">MKKLRSFKFDSFIFYIIAAIVFNFSYDTPDTLHTKRLTNLGFQDNLQLNDYESYYEFFSEFILGLDNHIEEQQESEQEQTNIKLKLYITLFTTLELFYIPMFLSDLIDFNIQKLPKGKLLSIFLPPELSSFLATTP</sequence>
<protein>
    <submittedName>
        <fullName evidence="2">Uncharacterized protein</fullName>
    </submittedName>
</protein>
<dbReference type="Proteomes" id="UP000462931">
    <property type="component" value="Unassembled WGS sequence"/>
</dbReference>
<dbReference type="RefSeq" id="WP_154285820.1">
    <property type="nucleotide sequence ID" value="NZ_WKJI01000001.1"/>
</dbReference>
<feature type="transmembrane region" description="Helical" evidence="1">
    <location>
        <begin position="7"/>
        <end position="26"/>
    </location>
</feature>
<accession>A0A7K0FKK2</accession>
<dbReference type="EMBL" id="WKJI01000001">
    <property type="protein sequence ID" value="MRX45647.1"/>
    <property type="molecule type" value="Genomic_DNA"/>
</dbReference>
<keyword evidence="3" id="KW-1185">Reference proteome</keyword>
<evidence type="ECO:0000313" key="3">
    <source>
        <dbReference type="Proteomes" id="UP000462931"/>
    </source>
</evidence>
<keyword evidence="1" id="KW-0472">Membrane</keyword>
<dbReference type="AlphaFoldDB" id="A0A7K0FKK2"/>
<comment type="caution">
    <text evidence="2">The sequence shown here is derived from an EMBL/GenBank/DDBJ whole genome shotgun (WGS) entry which is preliminary data.</text>
</comment>
<evidence type="ECO:0000313" key="2">
    <source>
        <dbReference type="EMBL" id="MRX45647.1"/>
    </source>
</evidence>
<evidence type="ECO:0000256" key="1">
    <source>
        <dbReference type="SAM" id="Phobius"/>
    </source>
</evidence>
<name>A0A7K0FKK2_9SPHI</name>
<keyword evidence="1" id="KW-1133">Transmembrane helix</keyword>
<organism evidence="2 3">
    <name type="scientific">Pedobacter puniceum</name>
    <dbReference type="NCBI Taxonomy" id="2666136"/>
    <lineage>
        <taxon>Bacteria</taxon>
        <taxon>Pseudomonadati</taxon>
        <taxon>Bacteroidota</taxon>
        <taxon>Sphingobacteriia</taxon>
        <taxon>Sphingobacteriales</taxon>
        <taxon>Sphingobacteriaceae</taxon>
        <taxon>Pedobacter</taxon>
    </lineage>
</organism>
<keyword evidence="1" id="KW-0812">Transmembrane</keyword>